<dbReference type="RefSeq" id="WP_184101920.1">
    <property type="nucleotide sequence ID" value="NZ_JACHHN010000006.1"/>
</dbReference>
<dbReference type="PANTHER" id="PTHR33178">
    <property type="match status" value="1"/>
</dbReference>
<dbReference type="PANTHER" id="PTHR33178:SF10">
    <property type="entry name" value="STRESS-RESPONSE A_B BARREL DOMAIN-CONTAINING PROTEIN"/>
    <property type="match status" value="1"/>
</dbReference>
<organism evidence="3 4">
    <name type="scientific">Silvimonas terrae</name>
    <dbReference type="NCBI Taxonomy" id="300266"/>
    <lineage>
        <taxon>Bacteria</taxon>
        <taxon>Pseudomonadati</taxon>
        <taxon>Pseudomonadota</taxon>
        <taxon>Betaproteobacteria</taxon>
        <taxon>Neisseriales</taxon>
        <taxon>Chitinibacteraceae</taxon>
        <taxon>Silvimonas</taxon>
    </lineage>
</organism>
<dbReference type="Pfam" id="PF07876">
    <property type="entry name" value="Dabb"/>
    <property type="match status" value="1"/>
</dbReference>
<dbReference type="InterPro" id="IPR044662">
    <property type="entry name" value="HS1/DABB1-like"/>
</dbReference>
<dbReference type="SMART" id="SM00886">
    <property type="entry name" value="Dabb"/>
    <property type="match status" value="1"/>
</dbReference>
<dbReference type="SUPFAM" id="SSF54909">
    <property type="entry name" value="Dimeric alpha+beta barrel"/>
    <property type="match status" value="1"/>
</dbReference>
<reference evidence="3 4" key="1">
    <citation type="submission" date="2020-08" db="EMBL/GenBank/DDBJ databases">
        <title>Genomic Encyclopedia of Type Strains, Phase IV (KMG-IV): sequencing the most valuable type-strain genomes for metagenomic binning, comparative biology and taxonomic classification.</title>
        <authorList>
            <person name="Goeker M."/>
        </authorList>
    </citation>
    <scope>NUCLEOTIDE SEQUENCE [LARGE SCALE GENOMIC DNA]</scope>
    <source>
        <strain evidence="3 4">DSM 18233</strain>
    </source>
</reference>
<protein>
    <recommendedName>
        <fullName evidence="2">Stress-response A/B barrel domain-containing protein</fullName>
    </recommendedName>
</protein>
<keyword evidence="4" id="KW-1185">Reference proteome</keyword>
<evidence type="ECO:0000256" key="1">
    <source>
        <dbReference type="ARBA" id="ARBA00011738"/>
    </source>
</evidence>
<evidence type="ECO:0000313" key="3">
    <source>
        <dbReference type="EMBL" id="MBB5192232.1"/>
    </source>
</evidence>
<dbReference type="EMBL" id="JACHHN010000006">
    <property type="protein sequence ID" value="MBB5192232.1"/>
    <property type="molecule type" value="Genomic_DNA"/>
</dbReference>
<dbReference type="AlphaFoldDB" id="A0A840RJ16"/>
<dbReference type="Proteomes" id="UP000543030">
    <property type="component" value="Unassembled WGS sequence"/>
</dbReference>
<proteinExistence type="predicted"/>
<sequence>MALRHLVLLRFKDEITKEARSALEQEFAGLASKIDGITAFEWGLDESPEPLSKGLTHIFNFTFADAAARDAYLPHPVHLAFVAKLQPTLADILVLDYPA</sequence>
<comment type="caution">
    <text evidence="3">The sequence shown here is derived from an EMBL/GenBank/DDBJ whole genome shotgun (WGS) entry which is preliminary data.</text>
</comment>
<accession>A0A840RJ16</accession>
<evidence type="ECO:0000259" key="2">
    <source>
        <dbReference type="PROSITE" id="PS51502"/>
    </source>
</evidence>
<dbReference type="PROSITE" id="PS51502">
    <property type="entry name" value="S_R_A_B_BARREL"/>
    <property type="match status" value="1"/>
</dbReference>
<gene>
    <name evidence="3" type="ORF">HNQ50_002973</name>
</gene>
<comment type="subunit">
    <text evidence="1">Homodimer.</text>
</comment>
<feature type="domain" description="Stress-response A/B barrel" evidence="2">
    <location>
        <begin position="3"/>
        <end position="97"/>
    </location>
</feature>
<name>A0A840RJ16_9NEIS</name>
<evidence type="ECO:0000313" key="4">
    <source>
        <dbReference type="Proteomes" id="UP000543030"/>
    </source>
</evidence>
<dbReference type="InterPro" id="IPR013097">
    <property type="entry name" value="Dabb"/>
</dbReference>
<dbReference type="InterPro" id="IPR011008">
    <property type="entry name" value="Dimeric_a/b-barrel"/>
</dbReference>
<dbReference type="Gene3D" id="3.30.70.100">
    <property type="match status" value="1"/>
</dbReference>